<dbReference type="InterPro" id="IPR040079">
    <property type="entry name" value="Glutathione_S-Trfase"/>
</dbReference>
<dbReference type="SFLD" id="SFLDG01150">
    <property type="entry name" value="Main.1:_Beta-like"/>
    <property type="match status" value="1"/>
</dbReference>
<dbReference type="SUPFAM" id="SSF47616">
    <property type="entry name" value="GST C-terminal domain-like"/>
    <property type="match status" value="1"/>
</dbReference>
<accession>A0A3M6QH61</accession>
<dbReference type="Pfam" id="PF02798">
    <property type="entry name" value="GST_N"/>
    <property type="match status" value="1"/>
</dbReference>
<dbReference type="SFLD" id="SFLDS00019">
    <property type="entry name" value="Glutathione_Transferase_(cytos"/>
    <property type="match status" value="1"/>
</dbReference>
<evidence type="ECO:0000259" key="1">
    <source>
        <dbReference type="PROSITE" id="PS50404"/>
    </source>
</evidence>
<evidence type="ECO:0000313" key="5">
    <source>
        <dbReference type="Proteomes" id="UP000267035"/>
    </source>
</evidence>
<dbReference type="PROSITE" id="PS50404">
    <property type="entry name" value="GST_NTER"/>
    <property type="match status" value="1"/>
</dbReference>
<dbReference type="PANTHER" id="PTHR44051">
    <property type="entry name" value="GLUTATHIONE S-TRANSFERASE-RELATED"/>
    <property type="match status" value="1"/>
</dbReference>
<dbReference type="Proteomes" id="UP000267035">
    <property type="component" value="Unassembled WGS sequence"/>
</dbReference>
<evidence type="ECO:0000313" key="3">
    <source>
        <dbReference type="EMBL" id="RMX00180.1"/>
    </source>
</evidence>
<dbReference type="Gene3D" id="3.40.30.10">
    <property type="entry name" value="Glutaredoxin"/>
    <property type="match status" value="1"/>
</dbReference>
<dbReference type="Gene3D" id="1.20.1050.10">
    <property type="match status" value="1"/>
</dbReference>
<protein>
    <submittedName>
        <fullName evidence="4">Glutathione S-transferase</fullName>
    </submittedName>
</protein>
<dbReference type="InterPro" id="IPR004045">
    <property type="entry name" value="Glutathione_S-Trfase_N"/>
</dbReference>
<comment type="caution">
    <text evidence="4">The sequence shown here is derived from an EMBL/GenBank/DDBJ whole genome shotgun (WGS) entry which is preliminary data.</text>
</comment>
<reference evidence="5 6" key="1">
    <citation type="submission" date="2018-10" db="EMBL/GenBank/DDBJ databases">
        <title>Comamonadaceae CDC group NO-1 genome sequencing and assembly.</title>
        <authorList>
            <person name="Bernier A.-M."/>
            <person name="Bernard K."/>
        </authorList>
    </citation>
    <scope>NUCLEOTIDE SEQUENCE [LARGE SCALE GENOMIC DNA]</scope>
    <source>
        <strain evidence="4 5">NML161473</strain>
        <strain evidence="3 6">NML970147</strain>
    </source>
</reference>
<feature type="domain" description="GST C-terminal" evidence="2">
    <location>
        <begin position="81"/>
        <end position="204"/>
    </location>
</feature>
<sequence length="204" mass="22896">MKLYYAPGTCALACWIAMEWAGAQYEAIRADYSSEEYKRINPLAAVPALDIGGKRAVTQAPAILQYIADLHPEADIGSNEGLVNAFEMNETLSFLASDLHPAFWPLFFPQRYTTDTSEAALEKARQAAFARIDRAMQHLDKLIAAGNGHVYQGKRSIADAYAFVMARWTEYTPKHWREYPHVAALMQRMEQDPAVQKVLQAQKA</sequence>
<dbReference type="InterPro" id="IPR036282">
    <property type="entry name" value="Glutathione-S-Trfase_C_sf"/>
</dbReference>
<dbReference type="Proteomes" id="UP000267521">
    <property type="component" value="Unassembled WGS sequence"/>
</dbReference>
<dbReference type="AlphaFoldDB" id="A0A3M6QH61"/>
<gene>
    <name evidence="4" type="ORF">EBQ25_03695</name>
    <name evidence="3" type="ORF">EBQ26_02815</name>
</gene>
<evidence type="ECO:0000313" key="6">
    <source>
        <dbReference type="Proteomes" id="UP000267521"/>
    </source>
</evidence>
<keyword evidence="4" id="KW-0808">Transferase</keyword>
<organism evidence="4 5">
    <name type="scientific">Allofranklinella schreckenbergeri</name>
    <dbReference type="NCBI Taxonomy" id="1076744"/>
    <lineage>
        <taxon>Bacteria</taxon>
        <taxon>Pseudomonadati</taxon>
        <taxon>Pseudomonadota</taxon>
        <taxon>Betaproteobacteria</taxon>
        <taxon>Burkholderiales</taxon>
        <taxon>Comamonadaceae</taxon>
        <taxon>Allofranklinella</taxon>
    </lineage>
</organism>
<evidence type="ECO:0000259" key="2">
    <source>
        <dbReference type="PROSITE" id="PS50405"/>
    </source>
</evidence>
<dbReference type="CDD" id="cd03188">
    <property type="entry name" value="GST_C_Beta"/>
    <property type="match status" value="1"/>
</dbReference>
<dbReference type="CDD" id="cd03057">
    <property type="entry name" value="GST_N_Beta"/>
    <property type="match status" value="1"/>
</dbReference>
<dbReference type="EMBL" id="RDQL01000003">
    <property type="protein sequence ID" value="RMX01799.1"/>
    <property type="molecule type" value="Genomic_DNA"/>
</dbReference>
<dbReference type="InterPro" id="IPR010987">
    <property type="entry name" value="Glutathione-S-Trfase_C-like"/>
</dbReference>
<dbReference type="EMBL" id="RDQM01000003">
    <property type="protein sequence ID" value="RMX00180.1"/>
    <property type="molecule type" value="Genomic_DNA"/>
</dbReference>
<name>A0A3M6QH61_9BURK</name>
<dbReference type="PANTHER" id="PTHR44051:SF8">
    <property type="entry name" value="GLUTATHIONE S-TRANSFERASE GSTA"/>
    <property type="match status" value="1"/>
</dbReference>
<dbReference type="InterPro" id="IPR004046">
    <property type="entry name" value="GST_C"/>
</dbReference>
<dbReference type="SUPFAM" id="SSF52833">
    <property type="entry name" value="Thioredoxin-like"/>
    <property type="match status" value="1"/>
</dbReference>
<accession>A0A3M6QAU6</accession>
<evidence type="ECO:0000313" key="4">
    <source>
        <dbReference type="EMBL" id="RMX01799.1"/>
    </source>
</evidence>
<dbReference type="Pfam" id="PF14497">
    <property type="entry name" value="GST_C_3"/>
    <property type="match status" value="1"/>
</dbReference>
<keyword evidence="5" id="KW-1185">Reference proteome</keyword>
<dbReference type="PROSITE" id="PS50405">
    <property type="entry name" value="GST_CTER"/>
    <property type="match status" value="1"/>
</dbReference>
<dbReference type="GO" id="GO:0016740">
    <property type="term" value="F:transferase activity"/>
    <property type="evidence" value="ECO:0007669"/>
    <property type="project" value="UniProtKB-KW"/>
</dbReference>
<feature type="domain" description="GST N-terminal" evidence="1">
    <location>
        <begin position="1"/>
        <end position="75"/>
    </location>
</feature>
<dbReference type="InterPro" id="IPR036249">
    <property type="entry name" value="Thioredoxin-like_sf"/>
</dbReference>
<dbReference type="SFLD" id="SFLDG00358">
    <property type="entry name" value="Main_(cytGST)"/>
    <property type="match status" value="1"/>
</dbReference>
<proteinExistence type="predicted"/>